<dbReference type="InterPro" id="IPR011051">
    <property type="entry name" value="RmlC_Cupin_sf"/>
</dbReference>
<dbReference type="Gene3D" id="1.10.260.40">
    <property type="entry name" value="lambda repressor-like DNA-binding domains"/>
    <property type="match status" value="1"/>
</dbReference>
<dbReference type="SUPFAM" id="SSF47413">
    <property type="entry name" value="lambda repressor-like DNA-binding domains"/>
    <property type="match status" value="1"/>
</dbReference>
<dbReference type="InterPro" id="IPR014710">
    <property type="entry name" value="RmlC-like_jellyroll"/>
</dbReference>
<dbReference type="InterPro" id="IPR050807">
    <property type="entry name" value="TransReg_Diox_bact_type"/>
</dbReference>
<feature type="domain" description="HTH cro/C1-type" evidence="2">
    <location>
        <begin position="12"/>
        <end position="66"/>
    </location>
</feature>
<dbReference type="EMBL" id="BAAAPK010000001">
    <property type="protein sequence ID" value="GAA1677149.1"/>
    <property type="molecule type" value="Genomic_DNA"/>
</dbReference>
<reference evidence="3 4" key="1">
    <citation type="journal article" date="2019" name="Int. J. Syst. Evol. Microbiol.">
        <title>The Global Catalogue of Microorganisms (GCM) 10K type strain sequencing project: providing services to taxonomists for standard genome sequencing and annotation.</title>
        <authorList>
            <consortium name="The Broad Institute Genomics Platform"/>
            <consortium name="The Broad Institute Genome Sequencing Center for Infectious Disease"/>
            <person name="Wu L."/>
            <person name="Ma J."/>
        </authorList>
    </citation>
    <scope>NUCLEOTIDE SEQUENCE [LARGE SCALE GENOMIC DNA]</scope>
    <source>
        <strain evidence="3 4">JCM 15575</strain>
    </source>
</reference>
<name>A0ABN2GUP9_9MICO</name>
<gene>
    <name evidence="3" type="ORF">GCM10009807_21370</name>
</gene>
<dbReference type="CDD" id="cd00093">
    <property type="entry name" value="HTH_XRE"/>
    <property type="match status" value="1"/>
</dbReference>
<dbReference type="Proteomes" id="UP001500596">
    <property type="component" value="Unassembled WGS sequence"/>
</dbReference>
<protein>
    <submittedName>
        <fullName evidence="3">XRE family transcriptional regulator</fullName>
    </submittedName>
</protein>
<dbReference type="Gene3D" id="2.60.120.10">
    <property type="entry name" value="Jelly Rolls"/>
    <property type="match status" value="1"/>
</dbReference>
<evidence type="ECO:0000259" key="2">
    <source>
        <dbReference type="PROSITE" id="PS50943"/>
    </source>
</evidence>
<dbReference type="PANTHER" id="PTHR46797:SF1">
    <property type="entry name" value="METHYLPHOSPHONATE SYNTHASE"/>
    <property type="match status" value="1"/>
</dbReference>
<dbReference type="RefSeq" id="WP_344054381.1">
    <property type="nucleotide sequence ID" value="NZ_BAAAPK010000001.1"/>
</dbReference>
<dbReference type="SMART" id="SM00530">
    <property type="entry name" value="HTH_XRE"/>
    <property type="match status" value="1"/>
</dbReference>
<evidence type="ECO:0000313" key="4">
    <source>
        <dbReference type="Proteomes" id="UP001500596"/>
    </source>
</evidence>
<organism evidence="3 4">
    <name type="scientific">Microbacterium lacus</name>
    <dbReference type="NCBI Taxonomy" id="415217"/>
    <lineage>
        <taxon>Bacteria</taxon>
        <taxon>Bacillati</taxon>
        <taxon>Actinomycetota</taxon>
        <taxon>Actinomycetes</taxon>
        <taxon>Micrococcales</taxon>
        <taxon>Microbacteriaceae</taxon>
        <taxon>Microbacterium</taxon>
    </lineage>
</organism>
<dbReference type="InterPro" id="IPR010982">
    <property type="entry name" value="Lambda_DNA-bd_dom_sf"/>
</dbReference>
<dbReference type="InterPro" id="IPR001387">
    <property type="entry name" value="Cro/C1-type_HTH"/>
</dbReference>
<comment type="caution">
    <text evidence="3">The sequence shown here is derived from an EMBL/GenBank/DDBJ whole genome shotgun (WGS) entry which is preliminary data.</text>
</comment>
<dbReference type="CDD" id="cd02209">
    <property type="entry name" value="cupin_XRE_C"/>
    <property type="match status" value="1"/>
</dbReference>
<keyword evidence="1" id="KW-0238">DNA-binding</keyword>
<dbReference type="PANTHER" id="PTHR46797">
    <property type="entry name" value="HTH-TYPE TRANSCRIPTIONAL REGULATOR"/>
    <property type="match status" value="1"/>
</dbReference>
<dbReference type="SUPFAM" id="SSF51182">
    <property type="entry name" value="RmlC-like cupins"/>
    <property type="match status" value="1"/>
</dbReference>
<accession>A0ABN2GUP9</accession>
<evidence type="ECO:0000256" key="1">
    <source>
        <dbReference type="ARBA" id="ARBA00023125"/>
    </source>
</evidence>
<sequence>MDELGDRIARAMRRERERLHVSAAELARRAGVSKATVSQLEAGGANPSVETLWAIATALEVPFSVFVEDTAPRPRLVRAGESTGIRSADSPYEALLLSAGSPRVRRDLYIVRAEPGEPRHSAPHPRGTVEHLVVVSGRAVAGPTGEPFELMPGDYLRYPGDAPHVFEALEPHTSAVLLSDSD</sequence>
<proteinExistence type="predicted"/>
<dbReference type="PROSITE" id="PS50943">
    <property type="entry name" value="HTH_CROC1"/>
    <property type="match status" value="1"/>
</dbReference>
<keyword evidence="4" id="KW-1185">Reference proteome</keyword>
<evidence type="ECO:0000313" key="3">
    <source>
        <dbReference type="EMBL" id="GAA1677149.1"/>
    </source>
</evidence>
<dbReference type="Pfam" id="PF01381">
    <property type="entry name" value="HTH_3"/>
    <property type="match status" value="1"/>
</dbReference>